<sequence>MKTDARYTKSDAAIRQTFLEILAHKDFHKISVQEIIQTADINRSTFYAHFLDKDDLMETIQRDLLDDTIGTLPDAAIDALTESAIFEHRVSYLIERLYKNRELTSLLLSPHAEHSFENRLVERAKEEFFNTTEGRPLAIPAKYALTILTGTVTNMIITWIRSDYEESTAEFTHILIQVVPPLLNKVLRAAN</sequence>
<dbReference type="InterPro" id="IPR050624">
    <property type="entry name" value="HTH-type_Tx_Regulator"/>
</dbReference>
<evidence type="ECO:0000256" key="2">
    <source>
        <dbReference type="PROSITE-ProRule" id="PRU00335"/>
    </source>
</evidence>
<evidence type="ECO:0000259" key="3">
    <source>
        <dbReference type="PROSITE" id="PS50977"/>
    </source>
</evidence>
<dbReference type="InterPro" id="IPR009057">
    <property type="entry name" value="Homeodomain-like_sf"/>
</dbReference>
<dbReference type="GO" id="GO:0003677">
    <property type="term" value="F:DNA binding"/>
    <property type="evidence" value="ECO:0007669"/>
    <property type="project" value="UniProtKB-UniRule"/>
</dbReference>
<dbReference type="PROSITE" id="PS50977">
    <property type="entry name" value="HTH_TETR_2"/>
    <property type="match status" value="1"/>
</dbReference>
<dbReference type="Proteomes" id="UP000253891">
    <property type="component" value="Unassembled WGS sequence"/>
</dbReference>
<dbReference type="OrthoDB" id="9810250at2"/>
<dbReference type="EMBL" id="DF968001">
    <property type="protein sequence ID" value="GAO99801.1"/>
    <property type="molecule type" value="Genomic_DNA"/>
</dbReference>
<dbReference type="STRING" id="157463.GCA_001047075_00713"/>
<organism evidence="4 5">
    <name type="scientific">Fructobacillus ficulneus</name>
    <dbReference type="NCBI Taxonomy" id="157463"/>
    <lineage>
        <taxon>Bacteria</taxon>
        <taxon>Bacillati</taxon>
        <taxon>Bacillota</taxon>
        <taxon>Bacilli</taxon>
        <taxon>Lactobacillales</taxon>
        <taxon>Lactobacillaceae</taxon>
        <taxon>Fructobacillus</taxon>
    </lineage>
</organism>
<evidence type="ECO:0000313" key="5">
    <source>
        <dbReference type="Proteomes" id="UP000253891"/>
    </source>
</evidence>
<feature type="domain" description="HTH tetR-type" evidence="3">
    <location>
        <begin position="8"/>
        <end position="68"/>
    </location>
</feature>
<dbReference type="InterPro" id="IPR039532">
    <property type="entry name" value="TetR_C_Firmicutes"/>
</dbReference>
<dbReference type="Pfam" id="PF14278">
    <property type="entry name" value="TetR_C_8"/>
    <property type="match status" value="1"/>
</dbReference>
<dbReference type="PANTHER" id="PTHR43479">
    <property type="entry name" value="ACREF/ENVCD OPERON REPRESSOR-RELATED"/>
    <property type="match status" value="1"/>
</dbReference>
<dbReference type="InterPro" id="IPR001647">
    <property type="entry name" value="HTH_TetR"/>
</dbReference>
<name>A0A0K8MGW5_9LACO</name>
<protein>
    <submittedName>
        <fullName evidence="4">Transcriptional regulator, TetR family</fullName>
    </submittedName>
</protein>
<dbReference type="Pfam" id="PF00440">
    <property type="entry name" value="TetR_N"/>
    <property type="match status" value="1"/>
</dbReference>
<proteinExistence type="predicted"/>
<keyword evidence="5" id="KW-1185">Reference proteome</keyword>
<dbReference type="AlphaFoldDB" id="A0A0K8MGW5"/>
<feature type="DNA-binding region" description="H-T-H motif" evidence="2">
    <location>
        <begin position="31"/>
        <end position="50"/>
    </location>
</feature>
<evidence type="ECO:0000256" key="1">
    <source>
        <dbReference type="ARBA" id="ARBA00023125"/>
    </source>
</evidence>
<dbReference type="SUPFAM" id="SSF46689">
    <property type="entry name" value="Homeodomain-like"/>
    <property type="match status" value="1"/>
</dbReference>
<evidence type="ECO:0000313" key="4">
    <source>
        <dbReference type="EMBL" id="GAO99801.1"/>
    </source>
</evidence>
<gene>
    <name evidence="4" type="ORF">FFIC_240760</name>
</gene>
<dbReference type="Gene3D" id="1.10.357.10">
    <property type="entry name" value="Tetracycline Repressor, domain 2"/>
    <property type="match status" value="1"/>
</dbReference>
<accession>A0A0K8MGW5</accession>
<keyword evidence="1 2" id="KW-0238">DNA-binding</keyword>
<reference evidence="4 5" key="1">
    <citation type="journal article" date="2015" name="BMC Genomics">
        <title>Comparative genomics of Fructobacillus spp. and Leuconostoc spp. reveals niche-specific evolution of Fructobacillus spp.</title>
        <authorList>
            <person name="Endo A."/>
            <person name="Tanizawa Y."/>
            <person name="Tanaka N."/>
            <person name="Maeno S."/>
            <person name="Kumar H."/>
            <person name="Shiwa Y."/>
            <person name="Okada S."/>
            <person name="Yoshikawa H."/>
            <person name="Dicks L."/>
            <person name="Nakagawa J."/>
            <person name="Arita M."/>
        </authorList>
    </citation>
    <scope>NUCLEOTIDE SEQUENCE [LARGE SCALE GENOMIC DNA]</scope>
    <source>
        <strain evidence="4 5">JCM 12225</strain>
    </source>
</reference>
<dbReference type="PANTHER" id="PTHR43479:SF7">
    <property type="entry name" value="TETR-FAMILY TRANSCRIPTIONAL REGULATOR"/>
    <property type="match status" value="1"/>
</dbReference>
<dbReference type="RefSeq" id="WP_061993185.1">
    <property type="nucleotide sequence ID" value="NZ_DF968001.1"/>
</dbReference>